<sequence>MDKVSGFLVQFENNSNLVDLQILSKDQIDNIFKFKNFLIGRDYSGIYFTRFQRLWIPISSPVVSQNNIQLVNPNVSVQLFQNVSGIQRLFEHSTNFSYYANSQAYVLSFSLTPNTDLKIQTIDIVFSDSVSDGSNLNKAGIDDKLSCNQILGSSYNGVWQFQQLHLDALGLTLALVSFLCQGLNPLIVSLTASNPNRDFVVGVGDTLTIQFSAPTDVGITSGGALYSKTLVDSLFSFSTQLGSDYQGYWSNDGTNFTLTILAASSNVFTFDNSQFMVAVIDDIKIATGLSYSARGTFYRGLSGSFINGICRSPVLTANVVTGESTFTRSQDISLSASIVSDLRLYCPTATSFNYTWNISGPTQSNTNSLTFNGQFIKISRSTLRTLNVGLITFTSTLVMNHPDGTINGSANVTVTLNASPIIVRLRDGNSRLASSAVPMTIDARSSTLDPDDPCSLVCFDCQSCATCTSCISKNTNSTSQDNVPFVFTWSCLNLTDTAVCPSLFNSSTNTPYLQFPANVYSPGNYLISFSALKNPSQRTGSTSLILQIQSGSVPDVSIKAPDVAKLNPSLMNTFMGSASLPYATTFTYTWSMSLVSSNATLNLTDLLISPTGNNKRNLAINPNTLAPYSTYKLRLDVVGASNEQGFSEITFSVNGPPTLGSCQVDPQTGFDLNTTYTISCNGWYDSDSPLSYLFLSKKSATDPFVPLIQSPTTNSSLSALLSAGNSQNNFTIFLSVYIYDSLGAFSSVTLNATVKSFAEADSAAALAAASTLINSDLASLAKQGKSDQVMQTASVLTSILNTASPSQNSDTGALRGQIIDLIVASNDASVASSAAVQQSVSLIKEVTSSSDQISPEAQASAASFLKSLSDNVKSNGVEPSTGATFLNAFDNILGAATSNNSQSDSSSASNSATLSSIVNSVGNIASGLLVNQVVGGDKIQVVSSSITIAAQVHDETTFNGNFTSSGTGGIGNLDTSLITGGGSNVEFEAKLIVMTTNPFSYSPSSANQPGGNEIAVNDTTGNTCILITLPFTNPKGRNTTFNNGTTTIGLQKWSSDGCKFMPLLSTDNTTVCCCSHLTYFGIDIGNPLDFYVPINQIDFIKDAEQLLNLQTDPLLGYVFGATYLVYILLSFWAYRADKADAAKTRASKTKALFTTIYLIRIKTGDVKKAGTDAKVYISFQGEKGKVDKHYLKGSLFRNEFERNQIDSFSLNYIDIGDISRIGLRHDNSGFHADWFVEYIEIMNCTTGDVYKFKCDKWIDHQKEDEFELSEKTTDTDLKLKERLPGVFTFTLQNEVR</sequence>
<feature type="domain" description="PLAT" evidence="9">
    <location>
        <begin position="1155"/>
        <end position="1272"/>
    </location>
</feature>
<dbReference type="InterPro" id="IPR046338">
    <property type="entry name" value="GAIN_dom_sf"/>
</dbReference>
<feature type="transmembrane region" description="Helical" evidence="8">
    <location>
        <begin position="1114"/>
        <end position="1134"/>
    </location>
</feature>
<dbReference type="OrthoDB" id="5322100at2759"/>
<keyword evidence="4" id="KW-0677">Repeat</keyword>
<feature type="domain" description="REJ" evidence="10">
    <location>
        <begin position="475"/>
        <end position="1030"/>
    </location>
</feature>
<dbReference type="Pfam" id="PF02010">
    <property type="entry name" value="REJ"/>
    <property type="match status" value="1"/>
</dbReference>
<accession>A0A075AZG9</accession>
<evidence type="ECO:0000259" key="10">
    <source>
        <dbReference type="PROSITE" id="PS51111"/>
    </source>
</evidence>
<keyword evidence="6 8" id="KW-0472">Membrane</keyword>
<keyword evidence="3 8" id="KW-0812">Transmembrane</keyword>
<evidence type="ECO:0000256" key="4">
    <source>
        <dbReference type="ARBA" id="ARBA00022737"/>
    </source>
</evidence>
<dbReference type="Proteomes" id="UP000030755">
    <property type="component" value="Unassembled WGS sequence"/>
</dbReference>
<dbReference type="InterPro" id="IPR036392">
    <property type="entry name" value="PLAT/LH2_dom_sf"/>
</dbReference>
<dbReference type="Proteomes" id="UP000281549">
    <property type="component" value="Unassembled WGS sequence"/>
</dbReference>
<dbReference type="SUPFAM" id="SSF49723">
    <property type="entry name" value="Lipase/lipooxygenase domain (PLAT/LH2 domain)"/>
    <property type="match status" value="1"/>
</dbReference>
<dbReference type="InterPro" id="IPR000203">
    <property type="entry name" value="GPS"/>
</dbReference>
<evidence type="ECO:0000256" key="2">
    <source>
        <dbReference type="ARBA" id="ARBA00007200"/>
    </source>
</evidence>
<dbReference type="Pfam" id="PF01477">
    <property type="entry name" value="PLAT"/>
    <property type="match status" value="1"/>
</dbReference>
<gene>
    <name evidence="11" type="ORF">O9G_004758</name>
    <name evidence="12" type="ORF">ROZALSC1DRAFT_26885</name>
</gene>
<evidence type="ECO:0000313" key="11">
    <source>
        <dbReference type="EMBL" id="EPZ35544.1"/>
    </source>
</evidence>
<dbReference type="PROSITE" id="PS50095">
    <property type="entry name" value="PLAT"/>
    <property type="match status" value="1"/>
</dbReference>
<evidence type="ECO:0000256" key="1">
    <source>
        <dbReference type="ARBA" id="ARBA00004141"/>
    </source>
</evidence>
<dbReference type="CDD" id="cd01756">
    <property type="entry name" value="PLAT_repeat"/>
    <property type="match status" value="1"/>
</dbReference>
<dbReference type="EMBL" id="KE560820">
    <property type="protein sequence ID" value="EPZ35544.1"/>
    <property type="molecule type" value="Genomic_DNA"/>
</dbReference>
<evidence type="ECO:0000259" key="9">
    <source>
        <dbReference type="PROSITE" id="PS50095"/>
    </source>
</evidence>
<proteinExistence type="inferred from homology"/>
<dbReference type="PANTHER" id="PTHR46730:SF1">
    <property type="entry name" value="PLAT DOMAIN-CONTAINING PROTEIN"/>
    <property type="match status" value="1"/>
</dbReference>
<dbReference type="GO" id="GO:0005886">
    <property type="term" value="C:plasma membrane"/>
    <property type="evidence" value="ECO:0007669"/>
    <property type="project" value="TreeGrafter"/>
</dbReference>
<protein>
    <submittedName>
        <fullName evidence="11">Lipoxygenase, LH2 domain-containing protein</fullName>
    </submittedName>
</protein>
<dbReference type="Gene3D" id="2.60.220.50">
    <property type="match status" value="1"/>
</dbReference>
<comment type="similarity">
    <text evidence="2">Belongs to the polycystin family.</text>
</comment>
<dbReference type="InterPro" id="IPR002859">
    <property type="entry name" value="PKD/REJ-like"/>
</dbReference>
<dbReference type="HOGENOM" id="CLU_261842_0_0_1"/>
<name>A0A075AZG9_ROZAC</name>
<dbReference type="PROSITE" id="PS51111">
    <property type="entry name" value="REJ"/>
    <property type="match status" value="1"/>
</dbReference>
<comment type="subcellular location">
    <subcellularLocation>
        <location evidence="1">Membrane</location>
        <topology evidence="1">Multi-pass membrane protein</topology>
    </subcellularLocation>
</comment>
<dbReference type="Pfam" id="PF01825">
    <property type="entry name" value="GPS"/>
    <property type="match status" value="1"/>
</dbReference>
<evidence type="ECO:0000313" key="14">
    <source>
        <dbReference type="Proteomes" id="UP000281549"/>
    </source>
</evidence>
<dbReference type="GO" id="GO:0005261">
    <property type="term" value="F:monoatomic cation channel activity"/>
    <property type="evidence" value="ECO:0007669"/>
    <property type="project" value="TreeGrafter"/>
</dbReference>
<dbReference type="STRING" id="988480.A0A075AZG9"/>
<dbReference type="SMART" id="SM00308">
    <property type="entry name" value="LH2"/>
    <property type="match status" value="1"/>
</dbReference>
<keyword evidence="13" id="KW-1185">Reference proteome</keyword>
<dbReference type="Gene3D" id="2.40.180.10">
    <property type="entry name" value="Catalase core domain"/>
    <property type="match status" value="1"/>
</dbReference>
<organism evidence="11 13">
    <name type="scientific">Rozella allomycis (strain CSF55)</name>
    <dbReference type="NCBI Taxonomy" id="988480"/>
    <lineage>
        <taxon>Eukaryota</taxon>
        <taxon>Fungi</taxon>
        <taxon>Fungi incertae sedis</taxon>
        <taxon>Cryptomycota</taxon>
        <taxon>Cryptomycota incertae sedis</taxon>
        <taxon>Rozella</taxon>
    </lineage>
</organism>
<dbReference type="InterPro" id="IPR001024">
    <property type="entry name" value="PLAT/LH2_dom"/>
</dbReference>
<keyword evidence="5 8" id="KW-1133">Transmembrane helix</keyword>
<dbReference type="GO" id="GO:0006816">
    <property type="term" value="P:calcium ion transport"/>
    <property type="evidence" value="ECO:0007669"/>
    <property type="project" value="TreeGrafter"/>
</dbReference>
<evidence type="ECO:0000256" key="8">
    <source>
        <dbReference type="SAM" id="Phobius"/>
    </source>
</evidence>
<dbReference type="InterPro" id="IPR014010">
    <property type="entry name" value="REJ_dom"/>
</dbReference>
<dbReference type="PANTHER" id="PTHR46730">
    <property type="entry name" value="POLYCYSTIN-1"/>
    <property type="match status" value="1"/>
</dbReference>
<evidence type="ECO:0000256" key="3">
    <source>
        <dbReference type="ARBA" id="ARBA00022692"/>
    </source>
</evidence>
<dbReference type="EMBL" id="ML004933">
    <property type="protein sequence ID" value="RKP21723.1"/>
    <property type="molecule type" value="Genomic_DNA"/>
</dbReference>
<reference evidence="12" key="3">
    <citation type="submission" date="2018-08" db="EMBL/GenBank/DDBJ databases">
        <title>Leveraging single-cell genomics to expand the Fungal Tree of Life.</title>
        <authorList>
            <consortium name="DOE Joint Genome Institute"/>
            <person name="Ahrendt S.R."/>
            <person name="Quandt C.A."/>
            <person name="Ciobanu D."/>
            <person name="Clum A."/>
            <person name="Salamov A."/>
            <person name="Andreopoulos B."/>
            <person name="Cheng J.-F."/>
            <person name="Woyke T."/>
            <person name="Pelin A."/>
            <person name="Henrissat B."/>
            <person name="Reynolds N."/>
            <person name="Benny G.L."/>
            <person name="Smith M.E."/>
            <person name="James T.Y."/>
            <person name="Grigoriev I.V."/>
        </authorList>
    </citation>
    <scope>NUCLEOTIDE SEQUENCE</scope>
    <source>
        <strain evidence="12">CSF55</strain>
    </source>
</reference>
<evidence type="ECO:0000256" key="5">
    <source>
        <dbReference type="ARBA" id="ARBA00022989"/>
    </source>
</evidence>
<evidence type="ECO:0000256" key="7">
    <source>
        <dbReference type="PROSITE-ProRule" id="PRU00152"/>
    </source>
</evidence>
<comment type="caution">
    <text evidence="7">Lacks conserved residue(s) required for the propagation of feature annotation.</text>
</comment>
<evidence type="ECO:0000256" key="6">
    <source>
        <dbReference type="ARBA" id="ARBA00023136"/>
    </source>
</evidence>
<evidence type="ECO:0000313" key="12">
    <source>
        <dbReference type="EMBL" id="RKP21723.1"/>
    </source>
</evidence>
<reference evidence="14" key="2">
    <citation type="journal article" date="2018" name="Nat. Microbiol.">
        <title>Leveraging single-cell genomics to expand the fungal tree of life.</title>
        <authorList>
            <person name="Ahrendt S.R."/>
            <person name="Quandt C.A."/>
            <person name="Ciobanu D."/>
            <person name="Clum A."/>
            <person name="Salamov A."/>
            <person name="Andreopoulos B."/>
            <person name="Cheng J.F."/>
            <person name="Woyke T."/>
            <person name="Pelin A."/>
            <person name="Henrissat B."/>
            <person name="Reynolds N.K."/>
            <person name="Benny G.L."/>
            <person name="Smith M.E."/>
            <person name="James T.Y."/>
            <person name="Grigoriev I.V."/>
        </authorList>
    </citation>
    <scope>NUCLEOTIDE SEQUENCE [LARGE SCALE GENOMIC DNA]</scope>
    <source>
        <strain evidence="14">CSF55</strain>
    </source>
</reference>
<reference evidence="11 13" key="1">
    <citation type="journal article" date="2013" name="Curr. Biol.">
        <title>Shared signatures of parasitism and phylogenomics unite Cryptomycota and microsporidia.</title>
        <authorList>
            <person name="James T.Y."/>
            <person name="Pelin A."/>
            <person name="Bonen L."/>
            <person name="Ahrendt S."/>
            <person name="Sain D."/>
            <person name="Corradi N."/>
            <person name="Stajich J.E."/>
        </authorList>
    </citation>
    <scope>NUCLEOTIDE SEQUENCE [LARGE SCALE GENOMIC DNA]</scope>
    <source>
        <strain evidence="11 13">CSF55</strain>
        <strain evidence="11 13">CSF55</strain>
    </source>
</reference>
<evidence type="ECO:0000313" key="13">
    <source>
        <dbReference type="Proteomes" id="UP000030755"/>
    </source>
</evidence>